<sequence length="180" mass="19716">MRFEIRVGTRYRGRGRNRVLDGGGLESKPSFWTVVGVEAWFLVWGQGRDSRLGRDWVSRQGLRSGFGTRIKIGSQDQGLKTGVRVGSWDGRSGLGFEVRFQDGGHVPGLGSRSGLVGVLYLGRGQCRGRVSGRESSFGFRIGRLSFKNRGRVHDLVLGIGFRDRGSGPRSGLETGVDANF</sequence>
<dbReference type="AlphaFoldDB" id="A0AA88E4R2"/>
<protein>
    <submittedName>
        <fullName evidence="1">Uncharacterized protein</fullName>
    </submittedName>
</protein>
<gene>
    <name evidence="1" type="ORF">TIFTF001_036169</name>
</gene>
<keyword evidence="2" id="KW-1185">Reference proteome</keyword>
<dbReference type="Proteomes" id="UP001187192">
    <property type="component" value="Unassembled WGS sequence"/>
</dbReference>
<dbReference type="EMBL" id="BTGU01000406">
    <property type="protein sequence ID" value="GMN67108.1"/>
    <property type="molecule type" value="Genomic_DNA"/>
</dbReference>
<reference evidence="1" key="1">
    <citation type="submission" date="2023-07" db="EMBL/GenBank/DDBJ databases">
        <title>draft genome sequence of fig (Ficus carica).</title>
        <authorList>
            <person name="Takahashi T."/>
            <person name="Nishimura K."/>
        </authorList>
    </citation>
    <scope>NUCLEOTIDE SEQUENCE</scope>
</reference>
<name>A0AA88E4R2_FICCA</name>
<accession>A0AA88E4R2</accession>
<evidence type="ECO:0000313" key="1">
    <source>
        <dbReference type="EMBL" id="GMN67108.1"/>
    </source>
</evidence>
<organism evidence="1 2">
    <name type="scientific">Ficus carica</name>
    <name type="common">Common fig</name>
    <dbReference type="NCBI Taxonomy" id="3494"/>
    <lineage>
        <taxon>Eukaryota</taxon>
        <taxon>Viridiplantae</taxon>
        <taxon>Streptophyta</taxon>
        <taxon>Embryophyta</taxon>
        <taxon>Tracheophyta</taxon>
        <taxon>Spermatophyta</taxon>
        <taxon>Magnoliopsida</taxon>
        <taxon>eudicotyledons</taxon>
        <taxon>Gunneridae</taxon>
        <taxon>Pentapetalae</taxon>
        <taxon>rosids</taxon>
        <taxon>fabids</taxon>
        <taxon>Rosales</taxon>
        <taxon>Moraceae</taxon>
        <taxon>Ficeae</taxon>
        <taxon>Ficus</taxon>
    </lineage>
</organism>
<comment type="caution">
    <text evidence="1">The sequence shown here is derived from an EMBL/GenBank/DDBJ whole genome shotgun (WGS) entry which is preliminary data.</text>
</comment>
<proteinExistence type="predicted"/>
<evidence type="ECO:0000313" key="2">
    <source>
        <dbReference type="Proteomes" id="UP001187192"/>
    </source>
</evidence>